<reference evidence="1 2" key="1">
    <citation type="submission" date="2021-02" db="EMBL/GenBank/DDBJ databases">
        <title>Alicyclobacillus curvatus sp. nov. and Alicyclobacillus mengziensis sp. nov., two acidophilic bacteria isolated from acid mine drainage.</title>
        <authorList>
            <person name="Huang Y."/>
        </authorList>
    </citation>
    <scope>NUCLEOTIDE SEQUENCE [LARGE SCALE GENOMIC DNA]</scope>
    <source>
        <strain evidence="1 2">S30H14</strain>
        <plasmid evidence="1 2">unnamed</plasmid>
    </source>
</reference>
<gene>
    <name evidence="1" type="ORF">JZ786_24490</name>
</gene>
<keyword evidence="2" id="KW-1185">Reference proteome</keyword>
<sequence length="81" mass="8854">MKTWKTDLVTVEEVAFDHDLHAFDVYNHAGAKIGTINPSTVENMNVLIADLDNGSCPVADKWEDGNGNTCNINGWGEYVGN</sequence>
<evidence type="ECO:0000313" key="2">
    <source>
        <dbReference type="Proteomes" id="UP000663505"/>
    </source>
</evidence>
<dbReference type="EMBL" id="CP071183">
    <property type="protein sequence ID" value="QSO50128.1"/>
    <property type="molecule type" value="Genomic_DNA"/>
</dbReference>
<accession>A0A9X7W3L3</accession>
<dbReference type="AlphaFoldDB" id="A0A9X7W3L3"/>
<evidence type="ECO:0000313" key="1">
    <source>
        <dbReference type="EMBL" id="QSO50128.1"/>
    </source>
</evidence>
<dbReference type="KEGG" id="afx:JZ786_24490"/>
<dbReference type="Proteomes" id="UP000663505">
    <property type="component" value="Plasmid unnamed"/>
</dbReference>
<proteinExistence type="predicted"/>
<keyword evidence="1" id="KW-0614">Plasmid</keyword>
<organism evidence="1 2">
    <name type="scientific">Alicyclobacillus mengziensis</name>
    <dbReference type="NCBI Taxonomy" id="2931921"/>
    <lineage>
        <taxon>Bacteria</taxon>
        <taxon>Bacillati</taxon>
        <taxon>Bacillota</taxon>
        <taxon>Bacilli</taxon>
        <taxon>Bacillales</taxon>
        <taxon>Alicyclobacillaceae</taxon>
        <taxon>Alicyclobacillus</taxon>
    </lineage>
</organism>
<name>A0A9X7W3L3_9BACL</name>
<protein>
    <submittedName>
        <fullName evidence="1">Uncharacterized protein</fullName>
    </submittedName>
</protein>
<dbReference type="RefSeq" id="WP_206659429.1">
    <property type="nucleotide sequence ID" value="NZ_CP071183.1"/>
</dbReference>
<geneLocation type="plasmid" evidence="1 2">
    <name>unnamed</name>
</geneLocation>